<feature type="region of interest" description="Disordered" evidence="3">
    <location>
        <begin position="1"/>
        <end position="23"/>
    </location>
</feature>
<evidence type="ECO:0000313" key="6">
    <source>
        <dbReference type="EnsemblPlants" id="Pp3c4_2880V3.1"/>
    </source>
</evidence>
<dbReference type="InterPro" id="IPR006652">
    <property type="entry name" value="Kelch_1"/>
</dbReference>
<accession>A9U5W3</accession>
<dbReference type="Proteomes" id="UP000006727">
    <property type="component" value="Chromosome 4"/>
</dbReference>
<organism evidence="5">
    <name type="scientific">Physcomitrium patens</name>
    <name type="common">Spreading-leaved earth moss</name>
    <name type="synonym">Physcomitrella patens</name>
    <dbReference type="NCBI Taxonomy" id="3218"/>
    <lineage>
        <taxon>Eukaryota</taxon>
        <taxon>Viridiplantae</taxon>
        <taxon>Streptophyta</taxon>
        <taxon>Embryophyta</taxon>
        <taxon>Bryophyta</taxon>
        <taxon>Bryophytina</taxon>
        <taxon>Bryopsida</taxon>
        <taxon>Funariidae</taxon>
        <taxon>Funariales</taxon>
        <taxon>Funariaceae</taxon>
        <taxon>Physcomitrium</taxon>
    </lineage>
</organism>
<sequence length="436" mass="48346">MDATTAAVSKRLPGLKKKSSSRSGLRNLVQGCWSYRSPVEKKPDPQPNLPQFSISALPDDVLLDCLARMPRAALQTAMMVCQKWRSILKSTEFYEMRKQNGRVENLLFVFGGAGTGFLSAVYCKSSGSWRAGLLCSGRSIAENDWLSGYHNENHALLHAQPAVIKHRIFILGANPCRFSKSVGIECTIVYDAWTKTLRRGAPMHCPRKKFACCVIADRIFVAGGANRNDSGRDAITDSEMYIPELDAWKPIASMPRKRYGGLGAAVNGVFYVIGGLKFSSTLWSSMQPYIYVASMDAFDTNLNCWQKTKVLPMDGCVIACTVVGRAIYMLTSHAVELSFWKYDTWDESFTRVKPPPIPSPLRIDNCLKFSCVTMGSDVYIIQVGGSIDDLLRRSGRNGRGYKEGLVLIYDTCTLEWSRGPDLPYVKNGATCTVVQC</sequence>
<feature type="domain" description="F-box" evidence="4">
    <location>
        <begin position="51"/>
        <end position="97"/>
    </location>
</feature>
<dbReference type="RefSeq" id="XP_024374279.1">
    <property type="nucleotide sequence ID" value="XM_024518511.2"/>
</dbReference>
<dbReference type="HOGENOM" id="CLU_056077_0_0_1"/>
<reference evidence="6" key="3">
    <citation type="submission" date="2020-12" db="UniProtKB">
        <authorList>
            <consortium name="EnsemblPlants"/>
        </authorList>
    </citation>
    <scope>IDENTIFICATION</scope>
</reference>
<dbReference type="PaxDb" id="3218-PP1S844_1V6.1"/>
<proteinExistence type="predicted"/>
<dbReference type="Gramene" id="Pp3c4_2880V3.2">
    <property type="protein sequence ID" value="Pp3c4_2880V3.2"/>
    <property type="gene ID" value="Pp3c4_2880"/>
</dbReference>
<reference evidence="5 7" key="1">
    <citation type="journal article" date="2008" name="Science">
        <title>The Physcomitrella genome reveals evolutionary insights into the conquest of land by plants.</title>
        <authorList>
            <person name="Rensing S."/>
            <person name="Lang D."/>
            <person name="Zimmer A."/>
            <person name="Terry A."/>
            <person name="Salamov A."/>
            <person name="Shapiro H."/>
            <person name="Nishiyama T."/>
            <person name="Perroud P.-F."/>
            <person name="Lindquist E."/>
            <person name="Kamisugi Y."/>
            <person name="Tanahashi T."/>
            <person name="Sakakibara K."/>
            <person name="Fujita T."/>
            <person name="Oishi K."/>
            <person name="Shin-I T."/>
            <person name="Kuroki Y."/>
            <person name="Toyoda A."/>
            <person name="Suzuki Y."/>
            <person name="Hashimoto A."/>
            <person name="Yamaguchi K."/>
            <person name="Sugano A."/>
            <person name="Kohara Y."/>
            <person name="Fujiyama A."/>
            <person name="Anterola A."/>
            <person name="Aoki S."/>
            <person name="Ashton N."/>
            <person name="Barbazuk W.B."/>
            <person name="Barker E."/>
            <person name="Bennetzen J."/>
            <person name="Bezanilla M."/>
            <person name="Blankenship R."/>
            <person name="Cho S.H."/>
            <person name="Dutcher S."/>
            <person name="Estelle M."/>
            <person name="Fawcett J.A."/>
            <person name="Gundlach H."/>
            <person name="Hanada K."/>
            <person name="Heyl A."/>
            <person name="Hicks K.A."/>
            <person name="Hugh J."/>
            <person name="Lohr M."/>
            <person name="Mayer K."/>
            <person name="Melkozernov A."/>
            <person name="Murata T."/>
            <person name="Nelson D."/>
            <person name="Pils B."/>
            <person name="Prigge M."/>
            <person name="Reiss B."/>
            <person name="Renner T."/>
            <person name="Rombauts S."/>
            <person name="Rushton P."/>
            <person name="Sanderfoot A."/>
            <person name="Schween G."/>
            <person name="Shiu S.-H."/>
            <person name="Stueber K."/>
            <person name="Theodoulou F.L."/>
            <person name="Tu H."/>
            <person name="Van de Peer Y."/>
            <person name="Verrier P.J."/>
            <person name="Waters E."/>
            <person name="Wood A."/>
            <person name="Yang L."/>
            <person name="Cove D."/>
            <person name="Cuming A."/>
            <person name="Hasebe M."/>
            <person name="Lucas S."/>
            <person name="Mishler D.B."/>
            <person name="Reski R."/>
            <person name="Grigoriev I."/>
            <person name="Quatrano R.S."/>
            <person name="Boore J.L."/>
        </authorList>
    </citation>
    <scope>NUCLEOTIDE SEQUENCE [LARGE SCALE GENOMIC DNA]</scope>
    <source>
        <strain evidence="6 7">cv. Gransden 2004</strain>
    </source>
</reference>
<dbReference type="Pfam" id="PF01344">
    <property type="entry name" value="Kelch_1"/>
    <property type="match status" value="1"/>
</dbReference>
<dbReference type="Pfam" id="PF00646">
    <property type="entry name" value="F-box"/>
    <property type="match status" value="1"/>
</dbReference>
<dbReference type="KEGG" id="ppp:112281696"/>
<dbReference type="SMART" id="SM00256">
    <property type="entry name" value="FBOX"/>
    <property type="match status" value="1"/>
</dbReference>
<dbReference type="SUPFAM" id="SSF117281">
    <property type="entry name" value="Kelch motif"/>
    <property type="match status" value="1"/>
</dbReference>
<dbReference type="PANTHER" id="PTHR46344">
    <property type="entry name" value="OS02G0202900 PROTEIN"/>
    <property type="match status" value="1"/>
</dbReference>
<evidence type="ECO:0000256" key="3">
    <source>
        <dbReference type="SAM" id="MobiDB-lite"/>
    </source>
</evidence>
<evidence type="ECO:0000259" key="4">
    <source>
        <dbReference type="PROSITE" id="PS50181"/>
    </source>
</evidence>
<name>A9U5W3_PHYPA</name>
<dbReference type="PROSITE" id="PS50181">
    <property type="entry name" value="FBOX"/>
    <property type="match status" value="1"/>
</dbReference>
<dbReference type="eggNOG" id="KOG1072">
    <property type="taxonomic scope" value="Eukaryota"/>
</dbReference>
<reference evidence="5 7" key="2">
    <citation type="journal article" date="2018" name="Plant J.">
        <title>The Physcomitrella patens chromosome-scale assembly reveals moss genome structure and evolution.</title>
        <authorList>
            <person name="Lang D."/>
            <person name="Ullrich K.K."/>
            <person name="Murat F."/>
            <person name="Fuchs J."/>
            <person name="Jenkins J."/>
            <person name="Haas F.B."/>
            <person name="Piednoel M."/>
            <person name="Gundlach H."/>
            <person name="Van Bel M."/>
            <person name="Meyberg R."/>
            <person name="Vives C."/>
            <person name="Morata J."/>
            <person name="Symeonidi A."/>
            <person name="Hiss M."/>
            <person name="Muchero W."/>
            <person name="Kamisugi Y."/>
            <person name="Saleh O."/>
            <person name="Blanc G."/>
            <person name="Decker E.L."/>
            <person name="van Gessel N."/>
            <person name="Grimwood J."/>
            <person name="Hayes R.D."/>
            <person name="Graham S.W."/>
            <person name="Gunter L.E."/>
            <person name="McDaniel S.F."/>
            <person name="Hoernstein S.N.W."/>
            <person name="Larsson A."/>
            <person name="Li F.W."/>
            <person name="Perroud P.F."/>
            <person name="Phillips J."/>
            <person name="Ranjan P."/>
            <person name="Rokshar D.S."/>
            <person name="Rothfels C.J."/>
            <person name="Schneider L."/>
            <person name="Shu S."/>
            <person name="Stevenson D.W."/>
            <person name="Thummler F."/>
            <person name="Tillich M."/>
            <person name="Villarreal Aguilar J.C."/>
            <person name="Widiez T."/>
            <person name="Wong G.K."/>
            <person name="Wymore A."/>
            <person name="Zhang Y."/>
            <person name="Zimmer A.D."/>
            <person name="Quatrano R.S."/>
            <person name="Mayer K.F.X."/>
            <person name="Goodstein D."/>
            <person name="Casacuberta J.M."/>
            <person name="Vandepoele K."/>
            <person name="Reski R."/>
            <person name="Cuming A.C."/>
            <person name="Tuskan G.A."/>
            <person name="Maumus F."/>
            <person name="Salse J."/>
            <person name="Schmutz J."/>
            <person name="Rensing S.A."/>
        </authorList>
    </citation>
    <scope>NUCLEOTIDE SEQUENCE [LARGE SCALE GENOMIC DNA]</scope>
    <source>
        <strain evidence="6 7">cv. Gransden 2004</strain>
    </source>
</reference>
<dbReference type="EnsemblPlants" id="Pp3c4_2880V3.1">
    <property type="protein sequence ID" value="Pp3c4_2880V3.1"/>
    <property type="gene ID" value="Pp3c4_2880"/>
</dbReference>
<dbReference type="OMA" id="ACATEGH"/>
<dbReference type="SUPFAM" id="SSF81383">
    <property type="entry name" value="F-box domain"/>
    <property type="match status" value="1"/>
</dbReference>
<gene>
    <name evidence="6" type="primary">LOC112281696</name>
    <name evidence="5" type="ORF">PHYPA_005690</name>
</gene>
<evidence type="ECO:0000313" key="5">
    <source>
        <dbReference type="EMBL" id="PNR54797.1"/>
    </source>
</evidence>
<dbReference type="EnsemblPlants" id="Pp3c4_2880V3.2">
    <property type="protein sequence ID" value="Pp3c4_2880V3.2"/>
    <property type="gene ID" value="Pp3c4_2880"/>
</dbReference>
<keyword evidence="1" id="KW-0880">Kelch repeat</keyword>
<dbReference type="AlphaFoldDB" id="A9U5W3"/>
<keyword evidence="7" id="KW-1185">Reference proteome</keyword>
<dbReference type="CDD" id="cd22152">
    <property type="entry name" value="F-box_AtAFR-like"/>
    <property type="match status" value="1"/>
</dbReference>
<dbReference type="Gramene" id="Pp3c4_2880V3.1">
    <property type="protein sequence ID" value="Pp3c4_2880V3.1"/>
    <property type="gene ID" value="Pp3c4_2880"/>
</dbReference>
<dbReference type="GeneID" id="112281696"/>
<dbReference type="Gene3D" id="1.20.1280.50">
    <property type="match status" value="1"/>
</dbReference>
<dbReference type="FunCoup" id="A9U5W3">
    <property type="interactions" value="174"/>
</dbReference>
<dbReference type="InterPro" id="IPR036047">
    <property type="entry name" value="F-box-like_dom_sf"/>
</dbReference>
<dbReference type="InterPro" id="IPR015915">
    <property type="entry name" value="Kelch-typ_b-propeller"/>
</dbReference>
<dbReference type="Gene3D" id="2.120.10.80">
    <property type="entry name" value="Kelch-type beta propeller"/>
    <property type="match status" value="1"/>
</dbReference>
<dbReference type="EMBL" id="ABEU02000004">
    <property type="protein sequence ID" value="PNR54797.1"/>
    <property type="molecule type" value="Genomic_DNA"/>
</dbReference>
<protein>
    <recommendedName>
        <fullName evidence="4">F-box domain-containing protein</fullName>
    </recommendedName>
</protein>
<dbReference type="InterPro" id="IPR001810">
    <property type="entry name" value="F-box_dom"/>
</dbReference>
<dbReference type="OrthoDB" id="45365at2759"/>
<dbReference type="PANTHER" id="PTHR46344:SF16">
    <property type="entry name" value="KELCH MOTIF FAMILY PROTEIN, EXPRESSED"/>
    <property type="match status" value="1"/>
</dbReference>
<keyword evidence="2" id="KW-0677">Repeat</keyword>
<evidence type="ECO:0000256" key="2">
    <source>
        <dbReference type="ARBA" id="ARBA00022737"/>
    </source>
</evidence>
<evidence type="ECO:0000313" key="7">
    <source>
        <dbReference type="Proteomes" id="UP000006727"/>
    </source>
</evidence>
<evidence type="ECO:0000256" key="1">
    <source>
        <dbReference type="ARBA" id="ARBA00022441"/>
    </source>
</evidence>
<dbReference type="SMART" id="SM00612">
    <property type="entry name" value="Kelch"/>
    <property type="match status" value="2"/>
</dbReference>